<dbReference type="InterPro" id="IPR000569">
    <property type="entry name" value="HECT_dom"/>
</dbReference>
<dbReference type="Gene3D" id="1.20.5.730">
    <property type="entry name" value="Single helix bin"/>
    <property type="match status" value="1"/>
</dbReference>
<evidence type="ECO:0000256" key="4">
    <source>
        <dbReference type="SAM" id="Phobius"/>
    </source>
</evidence>
<name>A0ABN0NJ39_9GAMM</name>
<dbReference type="EMBL" id="AHCF02000013">
    <property type="protein sequence ID" value="ERG61543.1"/>
    <property type="molecule type" value="Genomic_DNA"/>
</dbReference>
<proteinExistence type="predicted"/>
<dbReference type="Pfam" id="PF22769">
    <property type="entry name" value="DCD"/>
    <property type="match status" value="1"/>
</dbReference>
<organism evidence="6 7">
    <name type="scientific">Pseudoalteromonas undina</name>
    <dbReference type="NCBI Taxonomy" id="43660"/>
    <lineage>
        <taxon>Bacteria</taxon>
        <taxon>Pseudomonadati</taxon>
        <taxon>Pseudomonadota</taxon>
        <taxon>Gammaproteobacteria</taxon>
        <taxon>Alteromonadales</taxon>
        <taxon>Pseudoalteromonadaceae</taxon>
        <taxon>Pseudoalteromonas</taxon>
    </lineage>
</organism>
<protein>
    <recommendedName>
        <fullName evidence="5">HECT domain-containing protein</fullName>
    </recommendedName>
</protein>
<comment type="caution">
    <text evidence="6">The sequence shown here is derived from an EMBL/GenBank/DDBJ whole genome shotgun (WGS) entry which is preliminary data.</text>
</comment>
<keyword evidence="7" id="KW-1185">Reference proteome</keyword>
<keyword evidence="4" id="KW-0472">Membrane</keyword>
<dbReference type="Gene3D" id="2.70.40.10">
    <property type="match status" value="1"/>
</dbReference>
<evidence type="ECO:0000313" key="6">
    <source>
        <dbReference type="EMBL" id="ERG61543.1"/>
    </source>
</evidence>
<evidence type="ECO:0000256" key="2">
    <source>
        <dbReference type="ARBA" id="ARBA00023080"/>
    </source>
</evidence>
<reference evidence="6" key="2">
    <citation type="submission" date="2013-04" db="EMBL/GenBank/DDBJ databases">
        <title>Genome sequence of Pseudoalteromonas undina.</title>
        <authorList>
            <person name="Xie B.-B."/>
            <person name="Rong J.-C."/>
            <person name="Qin Q.-L."/>
            <person name="Shu Y.-L."/>
            <person name="Zhang Y.-Z."/>
        </authorList>
    </citation>
    <scope>NUCLEOTIDE SEQUENCE</scope>
    <source>
        <strain evidence="6">NCIMB 2128</strain>
    </source>
</reference>
<feature type="coiled-coil region" evidence="3">
    <location>
        <begin position="237"/>
        <end position="278"/>
    </location>
</feature>
<keyword evidence="3" id="KW-0175">Coiled coil</keyword>
<evidence type="ECO:0000256" key="3">
    <source>
        <dbReference type="SAM" id="Coils"/>
    </source>
</evidence>
<evidence type="ECO:0000259" key="5">
    <source>
        <dbReference type="PROSITE" id="PS50237"/>
    </source>
</evidence>
<gene>
    <name evidence="6" type="ORF">PUND_06422</name>
</gene>
<dbReference type="CDD" id="cd07557">
    <property type="entry name" value="trimeric_dUTPase"/>
    <property type="match status" value="1"/>
</dbReference>
<keyword evidence="2" id="KW-0546">Nucleotide metabolism</keyword>
<dbReference type="PROSITE" id="PS50237">
    <property type="entry name" value="HECT"/>
    <property type="match status" value="1"/>
</dbReference>
<evidence type="ECO:0000313" key="7">
    <source>
        <dbReference type="Proteomes" id="UP000016534"/>
    </source>
</evidence>
<keyword evidence="4" id="KW-1133">Transmembrane helix</keyword>
<accession>A0ABN0NJ39</accession>
<dbReference type="SUPFAM" id="SSF51283">
    <property type="entry name" value="dUTPase-like"/>
    <property type="match status" value="1"/>
</dbReference>
<feature type="transmembrane region" description="Helical" evidence="4">
    <location>
        <begin position="191"/>
        <end position="212"/>
    </location>
</feature>
<evidence type="ECO:0000256" key="1">
    <source>
        <dbReference type="ARBA" id="ARBA00022801"/>
    </source>
</evidence>
<dbReference type="InterPro" id="IPR011962">
    <property type="entry name" value="dCTP_deaminase"/>
</dbReference>
<dbReference type="InterPro" id="IPR036157">
    <property type="entry name" value="dUTPase-like_sf"/>
</dbReference>
<dbReference type="InterPro" id="IPR033704">
    <property type="entry name" value="dUTPase_trimeric"/>
</dbReference>
<dbReference type="Proteomes" id="UP000016534">
    <property type="component" value="Unassembled WGS sequence"/>
</dbReference>
<keyword evidence="1" id="KW-0378">Hydrolase</keyword>
<keyword evidence="4" id="KW-0812">Transmembrane</keyword>
<feature type="domain" description="HECT" evidence="5">
    <location>
        <begin position="128"/>
        <end position="174"/>
    </location>
</feature>
<reference evidence="6" key="1">
    <citation type="journal article" date="2012" name="J. Bacteriol.">
        <title>Genome sequences of type strains of seven species of the marine bacterium Pseudoalteromonas.</title>
        <authorList>
            <person name="Xie B.B."/>
            <person name="Shu Y.L."/>
            <person name="Qin Q.L."/>
            <person name="Rong J.C."/>
            <person name="Zhang X.Y."/>
            <person name="Chen X.L."/>
            <person name="Shi M."/>
            <person name="He H.L."/>
            <person name="Zhou B.C."/>
            <person name="Zhang Y.Z."/>
        </authorList>
    </citation>
    <scope>NUCLEOTIDE SEQUENCE [LARGE SCALE GENOMIC DNA]</scope>
    <source>
        <strain evidence="6">NCIMB 2128</strain>
    </source>
</reference>
<sequence>MLGRSEIIKLIDEENILSVDGSSTEDIKNRTQASSVDLTIKSIYTADKTISNSNIDIGNAGLDLIDLEPGQTIVIQVAERFDLPSTIGGIIFPPNSMSKSGVIMTNPGHIDPLFSGYISVYLVNMGKSPVRLKKGSKVATLLLYYINGDVGESNISGGGVSKEQVLTLSKDFANLDTRMPDLLNSVIRNKALLWGGVVISIVALFFTLVPLLSEQIFTNKAIDAFKLEHVKPLKHINNQQQIEIAALKTDLADKNNQLENLRLRIDEKDSQIQNLSSDVKKLFNILDKELTPEISQKKGVEKIEN</sequence>